<reference evidence="3" key="2">
    <citation type="submission" date="2013-12" db="EMBL/GenBank/DDBJ databases">
        <authorList>
            <person name="Yu Y."/>
            <person name="Lee S."/>
            <person name="de Baynast K."/>
            <person name="Wissotski M."/>
            <person name="Liu L."/>
            <person name="Talag J."/>
            <person name="Goicoechea J."/>
            <person name="Angelova A."/>
            <person name="Jetty R."/>
            <person name="Kudrna D."/>
            <person name="Golser W."/>
            <person name="Rivera L."/>
            <person name="Zhang J."/>
            <person name="Wing R."/>
        </authorList>
    </citation>
    <scope>NUCLEOTIDE SEQUENCE</scope>
</reference>
<organism evidence="2 3">
    <name type="scientific">Leersia perrieri</name>
    <dbReference type="NCBI Taxonomy" id="77586"/>
    <lineage>
        <taxon>Eukaryota</taxon>
        <taxon>Viridiplantae</taxon>
        <taxon>Streptophyta</taxon>
        <taxon>Embryophyta</taxon>
        <taxon>Tracheophyta</taxon>
        <taxon>Spermatophyta</taxon>
        <taxon>Magnoliopsida</taxon>
        <taxon>Liliopsida</taxon>
        <taxon>Poales</taxon>
        <taxon>Poaceae</taxon>
        <taxon>BOP clade</taxon>
        <taxon>Oryzoideae</taxon>
        <taxon>Oryzeae</taxon>
        <taxon>Oryzinae</taxon>
        <taxon>Leersia</taxon>
    </lineage>
</organism>
<dbReference type="HOGENOM" id="CLU_1799233_0_0_1"/>
<dbReference type="Proteomes" id="UP000032180">
    <property type="component" value="Chromosome 7"/>
</dbReference>
<evidence type="ECO:0000313" key="2">
    <source>
        <dbReference type="EnsemblPlants" id="LPERR07G05360.1"/>
    </source>
</evidence>
<evidence type="ECO:0000313" key="3">
    <source>
        <dbReference type="Proteomes" id="UP000032180"/>
    </source>
</evidence>
<accession>A0A0D9WWH8</accession>
<reference evidence="2 3" key="1">
    <citation type="submission" date="2012-08" db="EMBL/GenBank/DDBJ databases">
        <title>Oryza genome evolution.</title>
        <authorList>
            <person name="Wing R.A."/>
        </authorList>
    </citation>
    <scope>NUCLEOTIDE SEQUENCE</scope>
</reference>
<name>A0A0D9WWH8_9ORYZ</name>
<dbReference type="AlphaFoldDB" id="A0A0D9WWH8"/>
<protein>
    <submittedName>
        <fullName evidence="2">Uncharacterized protein</fullName>
    </submittedName>
</protein>
<dbReference type="EnsemblPlants" id="LPERR07G05360.1">
    <property type="protein sequence ID" value="LPERR07G05360.1"/>
    <property type="gene ID" value="LPERR07G05360"/>
</dbReference>
<feature type="region of interest" description="Disordered" evidence="1">
    <location>
        <begin position="47"/>
        <end position="82"/>
    </location>
</feature>
<feature type="compositionally biased region" description="Basic residues" evidence="1">
    <location>
        <begin position="61"/>
        <end position="82"/>
    </location>
</feature>
<sequence>MLLKDVLYTGIASSTLLGLGNIVVRVNPRNSTTVRLPAASCASPECRPVSPPLSSAAARRPLPRHPLRQSRRSAQHRRHQPRLHLPRLRRCRVASSNVLLACRCHQSASSMDELRKTNRRPSVVKAVIQSNIFEHVDPFFLAIT</sequence>
<reference evidence="2" key="3">
    <citation type="submission" date="2015-04" db="UniProtKB">
        <authorList>
            <consortium name="EnsemblPlants"/>
        </authorList>
    </citation>
    <scope>IDENTIFICATION</scope>
</reference>
<keyword evidence="3" id="KW-1185">Reference proteome</keyword>
<evidence type="ECO:0000256" key="1">
    <source>
        <dbReference type="SAM" id="MobiDB-lite"/>
    </source>
</evidence>
<dbReference type="Gramene" id="LPERR07G05360.1">
    <property type="protein sequence ID" value="LPERR07G05360.1"/>
    <property type="gene ID" value="LPERR07G05360"/>
</dbReference>
<proteinExistence type="predicted"/>